<dbReference type="GO" id="GO:0005524">
    <property type="term" value="F:ATP binding"/>
    <property type="evidence" value="ECO:0007669"/>
    <property type="project" value="UniProtKB-KW"/>
</dbReference>
<keyword evidence="6" id="KW-1185">Reference proteome</keyword>
<protein>
    <submittedName>
        <fullName evidence="5">5-oxoprolinase subunit PxpB</fullName>
        <ecNumber evidence="5">3.5.2.9</ecNumber>
    </submittedName>
</protein>
<dbReference type="AlphaFoldDB" id="A0A3M8DTH9"/>
<dbReference type="PANTHER" id="PTHR34698:SF2">
    <property type="entry name" value="5-OXOPROLINASE SUBUNIT B"/>
    <property type="match status" value="1"/>
</dbReference>
<name>A0A3M8DTH9_9BACL</name>
<dbReference type="EMBL" id="RHHQ01000007">
    <property type="protein sequence ID" value="RNB90287.1"/>
    <property type="molecule type" value="Genomic_DNA"/>
</dbReference>
<dbReference type="Pfam" id="PF02682">
    <property type="entry name" value="CT_C_D"/>
    <property type="match status" value="1"/>
</dbReference>
<dbReference type="OrthoDB" id="9778567at2"/>
<evidence type="ECO:0000256" key="1">
    <source>
        <dbReference type="ARBA" id="ARBA00022741"/>
    </source>
</evidence>
<dbReference type="SUPFAM" id="SSF50891">
    <property type="entry name" value="Cyclophilin-like"/>
    <property type="match status" value="1"/>
</dbReference>
<dbReference type="NCBIfam" id="TIGR00370">
    <property type="entry name" value="5-oxoprolinase subunit PxpB"/>
    <property type="match status" value="1"/>
</dbReference>
<dbReference type="SUPFAM" id="SSF160467">
    <property type="entry name" value="PH0987 N-terminal domain-like"/>
    <property type="match status" value="1"/>
</dbReference>
<evidence type="ECO:0000256" key="2">
    <source>
        <dbReference type="ARBA" id="ARBA00022801"/>
    </source>
</evidence>
<keyword evidence="1" id="KW-0547">Nucleotide-binding</keyword>
<organism evidence="5 6">
    <name type="scientific">Brevibacillus fluminis</name>
    <dbReference type="NCBI Taxonomy" id="511487"/>
    <lineage>
        <taxon>Bacteria</taxon>
        <taxon>Bacillati</taxon>
        <taxon>Bacillota</taxon>
        <taxon>Bacilli</taxon>
        <taxon>Bacillales</taxon>
        <taxon>Paenibacillaceae</taxon>
        <taxon>Brevibacillus</taxon>
    </lineage>
</organism>
<dbReference type="Gene3D" id="3.30.1360.40">
    <property type="match status" value="1"/>
</dbReference>
<sequence length="271" mass="30396">MIRMKDCLHLKWCAMKSFRACSLVDGGGWVEYQCRHVGDQAMDVVFEQVICERINQLVNRLRKSLERRQIKGVIEMLPSYAVLTIYYDPALLAYERLVAAIEASYRDLRHEPANVRKMWLPALYGGSGGPDLADVARLAGLTIDEVIRLHAGAVYRVYMLGFAPGFPYLGGLPDSLETPRLATPRAMVRSGSVGIAGSQTGIYSLDTPGGWRIIAHMPVPLFQPEKEQPFLLAASDLVQFVPVEMVEYFDICREIERGIYQVKEEITCPSI</sequence>
<accession>A0A3M8DTH9</accession>
<dbReference type="EC" id="3.5.2.9" evidence="5"/>
<dbReference type="GO" id="GO:0017168">
    <property type="term" value="F:5-oxoprolinase (ATP-hydrolyzing) activity"/>
    <property type="evidence" value="ECO:0007669"/>
    <property type="project" value="UniProtKB-EC"/>
</dbReference>
<reference evidence="5 6" key="1">
    <citation type="submission" date="2018-10" db="EMBL/GenBank/DDBJ databases">
        <title>Phylogenomics of Brevibacillus.</title>
        <authorList>
            <person name="Dunlap C."/>
        </authorList>
    </citation>
    <scope>NUCLEOTIDE SEQUENCE [LARGE SCALE GENOMIC DNA]</scope>
    <source>
        <strain evidence="5 6">JCM 15716</strain>
    </source>
</reference>
<keyword evidence="3" id="KW-0067">ATP-binding</keyword>
<keyword evidence="2 5" id="KW-0378">Hydrolase</keyword>
<proteinExistence type="predicted"/>
<evidence type="ECO:0000313" key="5">
    <source>
        <dbReference type="EMBL" id="RNB90287.1"/>
    </source>
</evidence>
<dbReference type="Proteomes" id="UP000271031">
    <property type="component" value="Unassembled WGS sequence"/>
</dbReference>
<evidence type="ECO:0000313" key="6">
    <source>
        <dbReference type="Proteomes" id="UP000271031"/>
    </source>
</evidence>
<feature type="domain" description="Carboxyltransferase" evidence="4">
    <location>
        <begin position="32"/>
        <end position="232"/>
    </location>
</feature>
<evidence type="ECO:0000256" key="3">
    <source>
        <dbReference type="ARBA" id="ARBA00022840"/>
    </source>
</evidence>
<dbReference type="PANTHER" id="PTHR34698">
    <property type="entry name" value="5-OXOPROLINASE SUBUNIT B"/>
    <property type="match status" value="1"/>
</dbReference>
<dbReference type="InterPro" id="IPR003833">
    <property type="entry name" value="CT_C_D"/>
</dbReference>
<comment type="caution">
    <text evidence="5">The sequence shown here is derived from an EMBL/GenBank/DDBJ whole genome shotgun (WGS) entry which is preliminary data.</text>
</comment>
<evidence type="ECO:0000259" key="4">
    <source>
        <dbReference type="SMART" id="SM00796"/>
    </source>
</evidence>
<gene>
    <name evidence="5" type="primary">pxpB</name>
    <name evidence="5" type="ORF">EDM56_07160</name>
</gene>
<dbReference type="Gene3D" id="2.40.100.10">
    <property type="entry name" value="Cyclophilin-like"/>
    <property type="match status" value="1"/>
</dbReference>
<dbReference type="InterPro" id="IPR010016">
    <property type="entry name" value="PxpB"/>
</dbReference>
<dbReference type="SMART" id="SM00796">
    <property type="entry name" value="AHS1"/>
    <property type="match status" value="1"/>
</dbReference>
<dbReference type="InterPro" id="IPR029000">
    <property type="entry name" value="Cyclophilin-like_dom_sf"/>
</dbReference>